<keyword evidence="4 8" id="KW-0349">Heme</keyword>
<dbReference type="Proteomes" id="UP000076842">
    <property type="component" value="Unassembled WGS sequence"/>
</dbReference>
<dbReference type="PANTHER" id="PTHR24305:SF166">
    <property type="entry name" value="CYTOCHROME P450 12A4, MITOCHONDRIAL-RELATED"/>
    <property type="match status" value="1"/>
</dbReference>
<dbReference type="SUPFAM" id="SSF48264">
    <property type="entry name" value="Cytochrome P450"/>
    <property type="match status" value="1"/>
</dbReference>
<dbReference type="PRINTS" id="PR00463">
    <property type="entry name" value="EP450I"/>
</dbReference>
<keyword evidence="7" id="KW-0503">Monooxygenase</keyword>
<reference evidence="9 10" key="1">
    <citation type="journal article" date="2016" name="Mol. Biol. Evol.">
        <title>Comparative Genomics of Early-Diverging Mushroom-Forming Fungi Provides Insights into the Origins of Lignocellulose Decay Capabilities.</title>
        <authorList>
            <person name="Nagy L.G."/>
            <person name="Riley R."/>
            <person name="Tritt A."/>
            <person name="Adam C."/>
            <person name="Daum C."/>
            <person name="Floudas D."/>
            <person name="Sun H."/>
            <person name="Yadav J.S."/>
            <person name="Pangilinan J."/>
            <person name="Larsson K.H."/>
            <person name="Matsuura K."/>
            <person name="Barry K."/>
            <person name="Labutti K."/>
            <person name="Kuo R."/>
            <person name="Ohm R.A."/>
            <person name="Bhattacharya S.S."/>
            <person name="Shirouzu T."/>
            <person name="Yoshinaga Y."/>
            <person name="Martin F.M."/>
            <person name="Grigoriev I.V."/>
            <person name="Hibbett D.S."/>
        </authorList>
    </citation>
    <scope>NUCLEOTIDE SEQUENCE [LARGE SCALE GENOMIC DNA]</scope>
    <source>
        <strain evidence="9 10">HHB12733</strain>
    </source>
</reference>
<organism evidence="9 10">
    <name type="scientific">Calocera cornea HHB12733</name>
    <dbReference type="NCBI Taxonomy" id="1353952"/>
    <lineage>
        <taxon>Eukaryota</taxon>
        <taxon>Fungi</taxon>
        <taxon>Dikarya</taxon>
        <taxon>Basidiomycota</taxon>
        <taxon>Agaricomycotina</taxon>
        <taxon>Dacrymycetes</taxon>
        <taxon>Dacrymycetales</taxon>
        <taxon>Dacrymycetaceae</taxon>
        <taxon>Calocera</taxon>
    </lineage>
</organism>
<evidence type="ECO:0000256" key="5">
    <source>
        <dbReference type="ARBA" id="ARBA00023002"/>
    </source>
</evidence>
<dbReference type="InterPro" id="IPR050121">
    <property type="entry name" value="Cytochrome_P450_monoxygenase"/>
</dbReference>
<feature type="binding site" description="axial binding residue" evidence="8">
    <location>
        <position position="387"/>
    </location>
    <ligand>
        <name>heme</name>
        <dbReference type="ChEBI" id="CHEBI:30413"/>
    </ligand>
    <ligandPart>
        <name>Fe</name>
        <dbReference type="ChEBI" id="CHEBI:18248"/>
    </ligandPart>
</feature>
<dbReference type="Pfam" id="PF00067">
    <property type="entry name" value="p450"/>
    <property type="match status" value="1"/>
</dbReference>
<dbReference type="STRING" id="1353952.A0A165CT78"/>
<dbReference type="PANTHER" id="PTHR24305">
    <property type="entry name" value="CYTOCHROME P450"/>
    <property type="match status" value="1"/>
</dbReference>
<evidence type="ECO:0000313" key="9">
    <source>
        <dbReference type="EMBL" id="KZT51353.1"/>
    </source>
</evidence>
<gene>
    <name evidence="9" type="ORF">CALCODRAFT_443191</name>
</gene>
<name>A0A165CT78_9BASI</name>
<evidence type="ECO:0000256" key="3">
    <source>
        <dbReference type="ARBA" id="ARBA00010617"/>
    </source>
</evidence>
<keyword evidence="5" id="KW-0560">Oxidoreductase</keyword>
<evidence type="ECO:0000256" key="6">
    <source>
        <dbReference type="ARBA" id="ARBA00023004"/>
    </source>
</evidence>
<evidence type="ECO:0000256" key="8">
    <source>
        <dbReference type="PIRSR" id="PIRSR602401-1"/>
    </source>
</evidence>
<accession>A0A165CT78</accession>
<dbReference type="GO" id="GO:0020037">
    <property type="term" value="F:heme binding"/>
    <property type="evidence" value="ECO:0007669"/>
    <property type="project" value="InterPro"/>
</dbReference>
<dbReference type="InterPro" id="IPR036396">
    <property type="entry name" value="Cyt_P450_sf"/>
</dbReference>
<dbReference type="OrthoDB" id="1470350at2759"/>
<dbReference type="InterPro" id="IPR001128">
    <property type="entry name" value="Cyt_P450"/>
</dbReference>
<comment type="similarity">
    <text evidence="3">Belongs to the cytochrome P450 family.</text>
</comment>
<dbReference type="EMBL" id="KV424112">
    <property type="protein sequence ID" value="KZT51353.1"/>
    <property type="molecule type" value="Genomic_DNA"/>
</dbReference>
<dbReference type="InterPro" id="IPR002401">
    <property type="entry name" value="Cyt_P450_E_grp-I"/>
</dbReference>
<evidence type="ECO:0000256" key="4">
    <source>
        <dbReference type="ARBA" id="ARBA00022617"/>
    </source>
</evidence>
<protein>
    <submittedName>
        <fullName evidence="9">Cytochrome P450</fullName>
    </submittedName>
</protein>
<dbReference type="PRINTS" id="PR00385">
    <property type="entry name" value="P450"/>
</dbReference>
<comment type="pathway">
    <text evidence="2">Secondary metabolite biosynthesis.</text>
</comment>
<evidence type="ECO:0000256" key="2">
    <source>
        <dbReference type="ARBA" id="ARBA00005179"/>
    </source>
</evidence>
<dbReference type="GO" id="GO:0005506">
    <property type="term" value="F:iron ion binding"/>
    <property type="evidence" value="ECO:0007669"/>
    <property type="project" value="InterPro"/>
</dbReference>
<keyword evidence="10" id="KW-1185">Reference proteome</keyword>
<proteinExistence type="inferred from homology"/>
<evidence type="ECO:0000256" key="1">
    <source>
        <dbReference type="ARBA" id="ARBA00001971"/>
    </source>
</evidence>
<dbReference type="AlphaFoldDB" id="A0A165CT78"/>
<sequence length="452" mass="50070">MHEPAIIKLYGRNVINADGDVWRFHRRVTGPVFSEKIHSAVWAEGARQAALMFRSWTSSSTPAGESQEGTEPAAVRVDTLFDDTLKLGLHVITGAAYGCPLAWSGPGSAPPTTSRVPYTYAQSVEELNKHLMPLFLTPRWLLRLAPARSAWGRAWTAYEALGGFLRGMLERERARRQWGDDPAAAAGAGEDEGPRENLLSVLLDAEEGGDEKLERRMTPEEVLGNAFIFMFAGHETTANTTHYALLLLALHPDVQTHVLAEIDGAHRAAAAEGRPALSYERDYPRFVHAVALMQETLRLYTPTSVVNKCAAGDQAITFHGRRYLLPAGTRVAVNITGVHSSPKVWGDHPLAFRPDRWLQQQQQQQECTLLKPPRGAWLPFSEGSRMCSGRKFATVEFVSVLCTLLRAHRVELLAPAEGWGEDRVRKVLAGRKPGALTLQVPQRVPVRFVRRT</sequence>
<keyword evidence="8" id="KW-0479">Metal-binding</keyword>
<keyword evidence="6 8" id="KW-0408">Iron</keyword>
<dbReference type="InParanoid" id="A0A165CT78"/>
<dbReference type="GO" id="GO:0004497">
    <property type="term" value="F:monooxygenase activity"/>
    <property type="evidence" value="ECO:0007669"/>
    <property type="project" value="UniProtKB-KW"/>
</dbReference>
<dbReference type="Gene3D" id="1.10.630.10">
    <property type="entry name" value="Cytochrome P450"/>
    <property type="match status" value="1"/>
</dbReference>
<evidence type="ECO:0000256" key="7">
    <source>
        <dbReference type="ARBA" id="ARBA00023033"/>
    </source>
</evidence>
<comment type="cofactor">
    <cofactor evidence="1 8">
        <name>heme</name>
        <dbReference type="ChEBI" id="CHEBI:30413"/>
    </cofactor>
</comment>
<dbReference type="GO" id="GO:0016705">
    <property type="term" value="F:oxidoreductase activity, acting on paired donors, with incorporation or reduction of molecular oxygen"/>
    <property type="evidence" value="ECO:0007669"/>
    <property type="project" value="InterPro"/>
</dbReference>
<evidence type="ECO:0000313" key="10">
    <source>
        <dbReference type="Proteomes" id="UP000076842"/>
    </source>
</evidence>